<dbReference type="PROSITE" id="PS50216">
    <property type="entry name" value="DHHC"/>
    <property type="match status" value="1"/>
</dbReference>
<feature type="region of interest" description="Disordered" evidence="12">
    <location>
        <begin position="108"/>
        <end position="128"/>
    </location>
</feature>
<feature type="transmembrane region" description="Helical" evidence="11">
    <location>
        <begin position="44"/>
        <end position="64"/>
    </location>
</feature>
<comment type="similarity">
    <text evidence="2 11">Belongs to the DHHC palmitoyltransferase family.</text>
</comment>
<reference evidence="14" key="1">
    <citation type="submission" date="2023-02" db="EMBL/GenBank/DDBJ databases">
        <title>Genome of toxic invasive species Heracleum sosnowskyi carries increased number of genes despite the absence of recent whole-genome duplications.</title>
        <authorList>
            <person name="Schelkunov M."/>
            <person name="Shtratnikova V."/>
            <person name="Makarenko M."/>
            <person name="Klepikova A."/>
            <person name="Omelchenko D."/>
            <person name="Novikova G."/>
            <person name="Obukhova E."/>
            <person name="Bogdanov V."/>
            <person name="Penin A."/>
            <person name="Logacheva M."/>
        </authorList>
    </citation>
    <scope>NUCLEOTIDE SEQUENCE</scope>
    <source>
        <strain evidence="14">Hsosn_3</strain>
        <tissue evidence="14">Leaf</tissue>
    </source>
</reference>
<evidence type="ECO:0000256" key="3">
    <source>
        <dbReference type="ARBA" id="ARBA00022679"/>
    </source>
</evidence>
<evidence type="ECO:0000256" key="6">
    <source>
        <dbReference type="ARBA" id="ARBA00023136"/>
    </source>
</evidence>
<gene>
    <name evidence="14" type="ORF">POM88_047231</name>
</gene>
<keyword evidence="4 11" id="KW-0812">Transmembrane</keyword>
<evidence type="ECO:0000256" key="1">
    <source>
        <dbReference type="ARBA" id="ARBA00004127"/>
    </source>
</evidence>
<evidence type="ECO:0000256" key="11">
    <source>
        <dbReference type="RuleBase" id="RU079119"/>
    </source>
</evidence>
<feature type="transmembrane region" description="Helical" evidence="11">
    <location>
        <begin position="76"/>
        <end position="98"/>
    </location>
</feature>
<dbReference type="InterPro" id="IPR039859">
    <property type="entry name" value="PFA4/ZDH16/20/ERF2-like"/>
</dbReference>
<keyword evidence="9 11" id="KW-0012">Acyltransferase</keyword>
<evidence type="ECO:0000256" key="12">
    <source>
        <dbReference type="SAM" id="MobiDB-lite"/>
    </source>
</evidence>
<keyword evidence="15" id="KW-1185">Reference proteome</keyword>
<evidence type="ECO:0000256" key="9">
    <source>
        <dbReference type="ARBA" id="ARBA00023315"/>
    </source>
</evidence>
<keyword evidence="6 11" id="KW-0472">Membrane</keyword>
<dbReference type="PANTHER" id="PTHR22883">
    <property type="entry name" value="ZINC FINGER DHHC DOMAIN CONTAINING PROTEIN"/>
    <property type="match status" value="1"/>
</dbReference>
<accession>A0AAD8GRR8</accession>
<dbReference type="AlphaFoldDB" id="A0AAD8GRR8"/>
<dbReference type="GO" id="GO:0006612">
    <property type="term" value="P:protein targeting to membrane"/>
    <property type="evidence" value="ECO:0007669"/>
    <property type="project" value="TreeGrafter"/>
</dbReference>
<evidence type="ECO:0000256" key="10">
    <source>
        <dbReference type="ARBA" id="ARBA00048048"/>
    </source>
</evidence>
<evidence type="ECO:0000259" key="13">
    <source>
        <dbReference type="Pfam" id="PF01529"/>
    </source>
</evidence>
<comment type="catalytic activity">
    <reaction evidence="10 11">
        <text>L-cysteinyl-[protein] + hexadecanoyl-CoA = S-hexadecanoyl-L-cysteinyl-[protein] + CoA</text>
        <dbReference type="Rhea" id="RHEA:36683"/>
        <dbReference type="Rhea" id="RHEA-COMP:10131"/>
        <dbReference type="Rhea" id="RHEA-COMP:11032"/>
        <dbReference type="ChEBI" id="CHEBI:29950"/>
        <dbReference type="ChEBI" id="CHEBI:57287"/>
        <dbReference type="ChEBI" id="CHEBI:57379"/>
        <dbReference type="ChEBI" id="CHEBI:74151"/>
        <dbReference type="EC" id="2.3.1.225"/>
    </reaction>
</comment>
<feature type="transmembrane region" description="Helical" evidence="11">
    <location>
        <begin position="194"/>
        <end position="217"/>
    </location>
</feature>
<dbReference type="GO" id="GO:0005794">
    <property type="term" value="C:Golgi apparatus"/>
    <property type="evidence" value="ECO:0007669"/>
    <property type="project" value="TreeGrafter"/>
</dbReference>
<feature type="transmembrane region" description="Helical" evidence="11">
    <location>
        <begin position="237"/>
        <end position="261"/>
    </location>
</feature>
<keyword evidence="5 11" id="KW-1133">Transmembrane helix</keyword>
<reference evidence="14" key="2">
    <citation type="submission" date="2023-05" db="EMBL/GenBank/DDBJ databases">
        <authorList>
            <person name="Schelkunov M.I."/>
        </authorList>
    </citation>
    <scope>NUCLEOTIDE SEQUENCE</scope>
    <source>
        <strain evidence="14">Hsosn_3</strain>
        <tissue evidence="14">Leaf</tissue>
    </source>
</reference>
<sequence length="398" mass="45009">MDVLPPPQSSEASGSDQLRIYQTWKGSNVFLLGGRLIFGPDAIYILRSVFFIVAPAVVFCVFIAQKSIDEYSDRFFGISIMVVAVLLTICVLVLLLLTSARDPGIVPRNAHPPEPEGFDGSSEVMTGHSPPLRLPRTRDVVVNNSTVKVKYCETCMLYRPLRTSHCSTCNNCIERFDHHCPWVGQCIGLRNYRFFFMFVSSATLLCLYVFGICWVFIVRIRNRTTISLGKAVINNPAFIVLIVYALAALPFVGGLTIYHLYLIRKNMTTWESCNKSKKNPQNSNPFNKGVIENFIEVFFTRIPPSKINLRAKVQKEPEIQPGVVDDTFSFPTIDKSIEDIEAGPKPVSEDSATVLQIEVERDMSNNDRVNRHIEFGEEFPDLIREQGQSIMHPRSFSW</sequence>
<dbReference type="InterPro" id="IPR001594">
    <property type="entry name" value="Palmitoyltrfase_DHHC"/>
</dbReference>
<dbReference type="EC" id="2.3.1.225" evidence="11"/>
<protein>
    <recommendedName>
        <fullName evidence="11">S-acyltransferase</fullName>
        <ecNumber evidence="11">2.3.1.225</ecNumber>
    </recommendedName>
    <alternativeName>
        <fullName evidence="11">Palmitoyltransferase</fullName>
    </alternativeName>
</protein>
<comment type="subcellular location">
    <subcellularLocation>
        <location evidence="1">Endomembrane system</location>
        <topology evidence="1">Multi-pass membrane protein</topology>
    </subcellularLocation>
</comment>
<keyword evidence="3 11" id="KW-0808">Transferase</keyword>
<name>A0AAD8GRR8_9APIA</name>
<dbReference type="PANTHER" id="PTHR22883:SF43">
    <property type="entry name" value="PALMITOYLTRANSFERASE APP"/>
    <property type="match status" value="1"/>
</dbReference>
<dbReference type="Pfam" id="PF01529">
    <property type="entry name" value="DHHC"/>
    <property type="match status" value="1"/>
</dbReference>
<dbReference type="EMBL" id="JAUIZM010000011">
    <property type="protein sequence ID" value="KAK1353975.1"/>
    <property type="molecule type" value="Genomic_DNA"/>
</dbReference>
<evidence type="ECO:0000256" key="4">
    <source>
        <dbReference type="ARBA" id="ARBA00022692"/>
    </source>
</evidence>
<evidence type="ECO:0000313" key="15">
    <source>
        <dbReference type="Proteomes" id="UP001237642"/>
    </source>
</evidence>
<keyword evidence="8" id="KW-0449">Lipoprotein</keyword>
<proteinExistence type="inferred from homology"/>
<organism evidence="14 15">
    <name type="scientific">Heracleum sosnowskyi</name>
    <dbReference type="NCBI Taxonomy" id="360622"/>
    <lineage>
        <taxon>Eukaryota</taxon>
        <taxon>Viridiplantae</taxon>
        <taxon>Streptophyta</taxon>
        <taxon>Embryophyta</taxon>
        <taxon>Tracheophyta</taxon>
        <taxon>Spermatophyta</taxon>
        <taxon>Magnoliopsida</taxon>
        <taxon>eudicotyledons</taxon>
        <taxon>Gunneridae</taxon>
        <taxon>Pentapetalae</taxon>
        <taxon>asterids</taxon>
        <taxon>campanulids</taxon>
        <taxon>Apiales</taxon>
        <taxon>Apiaceae</taxon>
        <taxon>Apioideae</taxon>
        <taxon>apioid superclade</taxon>
        <taxon>Tordylieae</taxon>
        <taxon>Tordyliinae</taxon>
        <taxon>Heracleum</taxon>
    </lineage>
</organism>
<feature type="domain" description="Palmitoyltransferase DHHC" evidence="13">
    <location>
        <begin position="149"/>
        <end position="275"/>
    </location>
</feature>
<comment type="domain">
    <text evidence="11">The DHHC domain is required for palmitoyltransferase activity.</text>
</comment>
<dbReference type="Proteomes" id="UP001237642">
    <property type="component" value="Unassembled WGS sequence"/>
</dbReference>
<dbReference type="GO" id="GO:0005783">
    <property type="term" value="C:endoplasmic reticulum"/>
    <property type="evidence" value="ECO:0007669"/>
    <property type="project" value="TreeGrafter"/>
</dbReference>
<evidence type="ECO:0000256" key="2">
    <source>
        <dbReference type="ARBA" id="ARBA00008574"/>
    </source>
</evidence>
<comment type="caution">
    <text evidence="14">The sequence shown here is derived from an EMBL/GenBank/DDBJ whole genome shotgun (WGS) entry which is preliminary data.</text>
</comment>
<evidence type="ECO:0000313" key="14">
    <source>
        <dbReference type="EMBL" id="KAK1353975.1"/>
    </source>
</evidence>
<keyword evidence="7" id="KW-0564">Palmitate</keyword>
<evidence type="ECO:0000256" key="8">
    <source>
        <dbReference type="ARBA" id="ARBA00023288"/>
    </source>
</evidence>
<evidence type="ECO:0000256" key="5">
    <source>
        <dbReference type="ARBA" id="ARBA00022989"/>
    </source>
</evidence>
<evidence type="ECO:0000256" key="7">
    <source>
        <dbReference type="ARBA" id="ARBA00023139"/>
    </source>
</evidence>
<dbReference type="GO" id="GO:0019706">
    <property type="term" value="F:protein-cysteine S-palmitoyltransferase activity"/>
    <property type="evidence" value="ECO:0007669"/>
    <property type="project" value="UniProtKB-EC"/>
</dbReference>